<dbReference type="PANTHER" id="PTHR43756">
    <property type="entry name" value="CHOLINE MONOOXYGENASE, CHLOROPLASTIC"/>
    <property type="match status" value="1"/>
</dbReference>
<organism evidence="1 2">
    <name type="scientific">Bradyrhizobium canariense</name>
    <dbReference type="NCBI Taxonomy" id="255045"/>
    <lineage>
        <taxon>Bacteria</taxon>
        <taxon>Pseudomonadati</taxon>
        <taxon>Pseudomonadota</taxon>
        <taxon>Alphaproteobacteria</taxon>
        <taxon>Hyphomicrobiales</taxon>
        <taxon>Nitrobacteraceae</taxon>
        <taxon>Bradyrhizobium</taxon>
    </lineage>
</organism>
<evidence type="ECO:0000313" key="1">
    <source>
        <dbReference type="EMBL" id="SDR98312.1"/>
    </source>
</evidence>
<dbReference type="PANTHER" id="PTHR43756:SF5">
    <property type="entry name" value="CHOLINE MONOOXYGENASE, CHLOROPLASTIC"/>
    <property type="match status" value="1"/>
</dbReference>
<protein>
    <recommendedName>
        <fullName evidence="3">Rieske domain-containing protein</fullName>
    </recommendedName>
</protein>
<dbReference type="RefSeq" id="WP_146686272.1">
    <property type="nucleotide sequence ID" value="NZ_LT629750.1"/>
</dbReference>
<sequence>MLAHPDTVFIDEGIDFLNPQLYSACRAPFGMATVLPRRAYTSEVFQRLENEKVWTRDWVCIGTAPEIANPLDLLPYTIGQHAIHVQRSEDGELIGRFNKAQHGGCRAIPAQCRTGKKTKCSYTSCGYSRDSEVIHGESLSEMTPQMGQFLGAIPERLLPVKVKTCGPLIFANIDPTPGTKQTLHGPEWTENLVRLEGHWQEHRANWKLAGAAIVDVARSCLSGGGGATNYVSAEWAFPNLILVRSRHATLVVVLQPTAMDRTLWRLSFFAQPELSHSTHEVACGKLLGLLDQASAVAKSLQSEIEMSLASDLTERTRAGWSFNQRLIGRIAEHHVAYWNAPLMRA</sequence>
<dbReference type="InterPro" id="IPR001663">
    <property type="entry name" value="Rng_hydr_dOase-A"/>
</dbReference>
<dbReference type="InterPro" id="IPR036922">
    <property type="entry name" value="Rieske_2Fe-2S_sf"/>
</dbReference>
<dbReference type="SUPFAM" id="SSF50022">
    <property type="entry name" value="ISP domain"/>
    <property type="match status" value="1"/>
</dbReference>
<dbReference type="GO" id="GO:0051537">
    <property type="term" value="F:2 iron, 2 sulfur cluster binding"/>
    <property type="evidence" value="ECO:0007669"/>
    <property type="project" value="InterPro"/>
</dbReference>
<accession>A0A1H1NH92</accession>
<dbReference type="Gene3D" id="2.102.10.10">
    <property type="entry name" value="Rieske [2Fe-2S] iron-sulphur domain"/>
    <property type="match status" value="1"/>
</dbReference>
<reference evidence="2" key="1">
    <citation type="submission" date="2016-10" db="EMBL/GenBank/DDBJ databases">
        <authorList>
            <person name="Varghese N."/>
            <person name="Submissions S."/>
        </authorList>
    </citation>
    <scope>NUCLEOTIDE SEQUENCE [LARGE SCALE GENOMIC DNA]</scope>
    <source>
        <strain evidence="2">GAS369</strain>
    </source>
</reference>
<evidence type="ECO:0000313" key="2">
    <source>
        <dbReference type="Proteomes" id="UP000243904"/>
    </source>
</evidence>
<dbReference type="EMBL" id="LT629750">
    <property type="protein sequence ID" value="SDR98312.1"/>
    <property type="molecule type" value="Genomic_DNA"/>
</dbReference>
<evidence type="ECO:0008006" key="3">
    <source>
        <dbReference type="Google" id="ProtNLM"/>
    </source>
</evidence>
<gene>
    <name evidence="1" type="ORF">SAMN05444158_0624</name>
</gene>
<proteinExistence type="predicted"/>
<keyword evidence="2" id="KW-1185">Reference proteome</keyword>
<dbReference type="AlphaFoldDB" id="A0A1H1NH92"/>
<name>A0A1H1NH92_9BRAD</name>
<dbReference type="Proteomes" id="UP000243904">
    <property type="component" value="Chromosome I"/>
</dbReference>